<accession>A0ABU4FTY7</accession>
<feature type="region of interest" description="Disordered" evidence="1">
    <location>
        <begin position="780"/>
        <end position="830"/>
    </location>
</feature>
<reference evidence="2 3" key="1">
    <citation type="submission" date="2023-10" db="EMBL/GenBank/DDBJ databases">
        <title>Characterization of rhizosphere-enriched actinobacteria from wheat plants lab-grown on chernevaya soil.</title>
        <authorList>
            <person name="Tikhonova E.N."/>
            <person name="Konopkin A."/>
            <person name="Kravchenko I.K."/>
        </authorList>
    </citation>
    <scope>NUCLEOTIDE SEQUENCE [LARGE SCALE GENOMIC DNA]</scope>
    <source>
        <strain evidence="2 3">RR29</strain>
    </source>
</reference>
<feature type="compositionally biased region" description="Polar residues" evidence="1">
    <location>
        <begin position="45"/>
        <end position="57"/>
    </location>
</feature>
<keyword evidence="3" id="KW-1185">Reference proteome</keyword>
<dbReference type="EMBL" id="JAWMAJ010000447">
    <property type="protein sequence ID" value="MDV7224096.1"/>
    <property type="molecule type" value="Genomic_DNA"/>
</dbReference>
<feature type="region of interest" description="Disordered" evidence="1">
    <location>
        <begin position="1"/>
        <end position="57"/>
    </location>
</feature>
<feature type="compositionally biased region" description="Low complexity" evidence="1">
    <location>
        <begin position="14"/>
        <end position="25"/>
    </location>
</feature>
<evidence type="ECO:0000313" key="2">
    <source>
        <dbReference type="EMBL" id="MDV7224096.1"/>
    </source>
</evidence>
<comment type="caution">
    <text evidence="2">The sequence shown here is derived from an EMBL/GenBank/DDBJ whole genome shotgun (WGS) entry which is preliminary data.</text>
</comment>
<gene>
    <name evidence="2" type="ORF">R5A26_50100</name>
</gene>
<evidence type="ECO:0000256" key="1">
    <source>
        <dbReference type="SAM" id="MobiDB-lite"/>
    </source>
</evidence>
<feature type="non-terminal residue" evidence="2">
    <location>
        <position position="1"/>
    </location>
</feature>
<dbReference type="Proteomes" id="UP001187346">
    <property type="component" value="Unassembled WGS sequence"/>
</dbReference>
<evidence type="ECO:0000313" key="3">
    <source>
        <dbReference type="Proteomes" id="UP001187346"/>
    </source>
</evidence>
<feature type="region of interest" description="Disordered" evidence="1">
    <location>
        <begin position="717"/>
        <end position="737"/>
    </location>
</feature>
<protein>
    <submittedName>
        <fullName evidence="2">Uncharacterized protein</fullName>
    </submittedName>
</protein>
<name>A0ABU4FTY7_9ACTN</name>
<organism evidence="2 3">
    <name type="scientific">Streptomyces prunicolor</name>
    <dbReference type="NCBI Taxonomy" id="67348"/>
    <lineage>
        <taxon>Bacteria</taxon>
        <taxon>Bacillati</taxon>
        <taxon>Actinomycetota</taxon>
        <taxon>Actinomycetes</taxon>
        <taxon>Kitasatosporales</taxon>
        <taxon>Streptomycetaceae</taxon>
        <taxon>Streptomyces</taxon>
    </lineage>
</organism>
<proteinExistence type="predicted"/>
<sequence length="915" mass="96432">LLRRADDPEQQEGAATTTAAPRRATLNPSGRYTRTTRRDKARGLASSTVVNRTATESGAQHRITADALLLVTFRRGTRNAVGNALGQGEGRAVTVAIELPDAVRFLATPAQIRRHAAWFTTVPGLTLPAPVPGSVQLPRRFVASREVGLGSVQAMDEYTDATRTVQRPDLLRRRLLTLVEDEAPGTTRPGHASYLSGVATRIADLTSTAGLRTLAGRGPGHVQRFRFRHVGYGGARLVEVTLAAQPDADDHALRLLRGHPAAAGSGIEQYHGHTPASVTDRTADSTRHSGFVQLQTRLPRPTGGPRTDRAGALLGADTVRGNSARVTRAAEDRHWLRTDNVADFDGVPYRIVATVRSTPTADWLVDLPGSVLQHGVLSLTDADVPLANRIAHLFLGRPARSVTVHTAAALRFTGSETAEPAVPERQLTAGHSVRRPTPTGRRFTPGGPAPVFAFDAGTELATALGEVAPALTRSWRALAASDSADATAVRIGELLQAGTISLDHPRGSAGLTTTVPGAYPFQSAPGTPPRLTLELYRPRPVTDTGDVTIDRVRLSTVSAGSASHAGITGSLAAQGGFSADDSNRQLLGFTVPVLARQPQDPGTGAAVGGTRREWLKHGNTTTPAGSRGTRSHEILADALLTVQGPNGTRYVSGTVRLRPLERDLLGHGVTTSRTDPGVYDGASLTREAADAQAPGDRADEVLRDWRTVPLRDLPTLLSQGVQADPEAPGPDDTLQLWLATNGSPEQTARALYAASGTATLLRRPVELALRDGEGVRFRRFDAAGNPDVTPGSDERDEEERFGAGPSGSGQGGAGPSSAGRDGARRDGRGAPADDAYWAAVRDQIGVLEVAGRAEDAARAQEAQLQAEVPDAERVLAEALPPLAQAEQVLDDARTAADTTTAERVAAERTVVAAAR</sequence>
<feature type="non-terminal residue" evidence="2">
    <location>
        <position position="915"/>
    </location>
</feature>
<feature type="compositionally biased region" description="Gly residues" evidence="1">
    <location>
        <begin position="804"/>
        <end position="814"/>
    </location>
</feature>